<accession>A0A7U6JIQ7</accession>
<dbReference type="Gene3D" id="1.10.287.130">
    <property type="match status" value="1"/>
</dbReference>
<evidence type="ECO:0000256" key="6">
    <source>
        <dbReference type="ARBA" id="ARBA00022777"/>
    </source>
</evidence>
<keyword evidence="7" id="KW-0067">ATP-binding</keyword>
<feature type="domain" description="PAS" evidence="11">
    <location>
        <begin position="381"/>
        <end position="452"/>
    </location>
</feature>
<dbReference type="PANTHER" id="PTHR43065:SF46">
    <property type="entry name" value="C4-DICARBOXYLATE TRANSPORT SENSOR PROTEIN DCTB"/>
    <property type="match status" value="1"/>
</dbReference>
<comment type="catalytic activity">
    <reaction evidence="1">
        <text>ATP + protein L-histidine = ADP + protein N-phospho-L-histidine.</text>
        <dbReference type="EC" id="2.7.13.3"/>
    </reaction>
</comment>
<dbReference type="PROSITE" id="PS50109">
    <property type="entry name" value="HIS_KIN"/>
    <property type="match status" value="1"/>
</dbReference>
<feature type="domain" description="Histidine kinase" evidence="10">
    <location>
        <begin position="633"/>
        <end position="849"/>
    </location>
</feature>
<dbReference type="GO" id="GO:0005524">
    <property type="term" value="F:ATP binding"/>
    <property type="evidence" value="ECO:0007669"/>
    <property type="project" value="UniProtKB-KW"/>
</dbReference>
<dbReference type="AlphaFoldDB" id="A0A7U6JIQ7"/>
<keyword evidence="9" id="KW-0472">Membrane</keyword>
<keyword evidence="13" id="KW-1185">Reference proteome</keyword>
<evidence type="ECO:0000256" key="3">
    <source>
        <dbReference type="ARBA" id="ARBA00022553"/>
    </source>
</evidence>
<feature type="transmembrane region" description="Helical" evidence="9">
    <location>
        <begin position="300"/>
        <end position="317"/>
    </location>
</feature>
<dbReference type="PANTHER" id="PTHR43065">
    <property type="entry name" value="SENSOR HISTIDINE KINASE"/>
    <property type="match status" value="1"/>
</dbReference>
<dbReference type="SUPFAM" id="SSF55874">
    <property type="entry name" value="ATPase domain of HSP90 chaperone/DNA topoisomerase II/histidine kinase"/>
    <property type="match status" value="1"/>
</dbReference>
<organism evidence="12 13">
    <name type="scientific">Thiolapillus brandeum</name>
    <dbReference type="NCBI Taxonomy" id="1076588"/>
    <lineage>
        <taxon>Bacteria</taxon>
        <taxon>Pseudomonadati</taxon>
        <taxon>Pseudomonadota</taxon>
        <taxon>Gammaproteobacteria</taxon>
        <taxon>Chromatiales</taxon>
        <taxon>Sedimenticolaceae</taxon>
        <taxon>Thiolapillus</taxon>
    </lineage>
</organism>
<dbReference type="SMART" id="SM00091">
    <property type="entry name" value="PAS"/>
    <property type="match status" value="2"/>
</dbReference>
<evidence type="ECO:0000256" key="4">
    <source>
        <dbReference type="ARBA" id="ARBA00022679"/>
    </source>
</evidence>
<proteinExistence type="predicted"/>
<dbReference type="Proteomes" id="UP000031631">
    <property type="component" value="Chromosome"/>
</dbReference>
<dbReference type="Gene3D" id="3.30.565.10">
    <property type="entry name" value="Histidine kinase-like ATPase, C-terminal domain"/>
    <property type="match status" value="1"/>
</dbReference>
<protein>
    <recommendedName>
        <fullName evidence="2">histidine kinase</fullName>
        <ecNumber evidence="2">2.7.13.3</ecNumber>
    </recommendedName>
</protein>
<evidence type="ECO:0000313" key="13">
    <source>
        <dbReference type="Proteomes" id="UP000031631"/>
    </source>
</evidence>
<dbReference type="EMBL" id="AP012273">
    <property type="protein sequence ID" value="BAO45127.1"/>
    <property type="molecule type" value="Genomic_DNA"/>
</dbReference>
<keyword evidence="9" id="KW-0812">Transmembrane</keyword>
<gene>
    <name evidence="12" type="ORF">TBH_C2216</name>
</gene>
<evidence type="ECO:0000259" key="11">
    <source>
        <dbReference type="PROSITE" id="PS50112"/>
    </source>
</evidence>
<dbReference type="InterPro" id="IPR004358">
    <property type="entry name" value="Sig_transdc_His_kin-like_C"/>
</dbReference>
<dbReference type="KEGG" id="tbn:TBH_C2216"/>
<dbReference type="InterPro" id="IPR036097">
    <property type="entry name" value="HisK_dim/P_sf"/>
</dbReference>
<evidence type="ECO:0000256" key="8">
    <source>
        <dbReference type="ARBA" id="ARBA00023012"/>
    </source>
</evidence>
<dbReference type="InterPro" id="IPR003594">
    <property type="entry name" value="HATPase_dom"/>
</dbReference>
<evidence type="ECO:0000313" key="12">
    <source>
        <dbReference type="EMBL" id="BAO45127.1"/>
    </source>
</evidence>
<dbReference type="EC" id="2.7.13.3" evidence="2"/>
<dbReference type="InterPro" id="IPR000014">
    <property type="entry name" value="PAS"/>
</dbReference>
<dbReference type="Gene3D" id="3.30.450.20">
    <property type="entry name" value="PAS domain"/>
    <property type="match status" value="1"/>
</dbReference>
<dbReference type="InterPro" id="IPR035965">
    <property type="entry name" value="PAS-like_dom_sf"/>
</dbReference>
<dbReference type="CDD" id="cd00082">
    <property type="entry name" value="HisKA"/>
    <property type="match status" value="1"/>
</dbReference>
<dbReference type="OrthoDB" id="1931120at2"/>
<dbReference type="GO" id="GO:0000155">
    <property type="term" value="F:phosphorelay sensor kinase activity"/>
    <property type="evidence" value="ECO:0007669"/>
    <property type="project" value="InterPro"/>
</dbReference>
<keyword evidence="3" id="KW-0597">Phosphoprotein</keyword>
<name>A0A7U6JIQ7_9GAMM</name>
<feature type="transmembrane region" description="Helical" evidence="9">
    <location>
        <begin position="20"/>
        <end position="37"/>
    </location>
</feature>
<evidence type="ECO:0000256" key="1">
    <source>
        <dbReference type="ARBA" id="ARBA00000085"/>
    </source>
</evidence>
<dbReference type="InterPro" id="IPR003661">
    <property type="entry name" value="HisK_dim/P_dom"/>
</dbReference>
<evidence type="ECO:0000256" key="9">
    <source>
        <dbReference type="SAM" id="Phobius"/>
    </source>
</evidence>
<evidence type="ECO:0000256" key="5">
    <source>
        <dbReference type="ARBA" id="ARBA00022741"/>
    </source>
</evidence>
<keyword evidence="6 12" id="KW-0418">Kinase</keyword>
<dbReference type="InterPro" id="IPR036890">
    <property type="entry name" value="HATPase_C_sf"/>
</dbReference>
<dbReference type="CDD" id="cd00130">
    <property type="entry name" value="PAS"/>
    <property type="match status" value="1"/>
</dbReference>
<evidence type="ECO:0000259" key="10">
    <source>
        <dbReference type="PROSITE" id="PS50109"/>
    </source>
</evidence>
<keyword evidence="8" id="KW-0902">Two-component regulatory system</keyword>
<reference evidence="12 13" key="1">
    <citation type="journal article" date="2014" name="PLoS ONE">
        <title>Physiological and genomic features of a novel sulfur-oxidizing gammaproteobacterium belonging to a previously uncultivated symbiotic lineage isolated from a hydrothermal vent.</title>
        <authorList>
            <person name="Nunoura T."/>
            <person name="Takaki Y."/>
            <person name="Kazama H."/>
            <person name="Kakuta J."/>
            <person name="Shimamura S."/>
            <person name="Makita H."/>
            <person name="Hirai M."/>
            <person name="Miyazaki M."/>
            <person name="Takai K."/>
        </authorList>
    </citation>
    <scope>NUCLEOTIDE SEQUENCE [LARGE SCALE GENOMIC DNA]</scope>
    <source>
        <strain evidence="12 13">Hiromi1</strain>
    </source>
</reference>
<dbReference type="SUPFAM" id="SSF55785">
    <property type="entry name" value="PYP-like sensor domain (PAS domain)"/>
    <property type="match status" value="1"/>
</dbReference>
<dbReference type="NCBIfam" id="TIGR00229">
    <property type="entry name" value="sensory_box"/>
    <property type="match status" value="1"/>
</dbReference>
<dbReference type="PRINTS" id="PR00344">
    <property type="entry name" value="BCTRLSENSOR"/>
</dbReference>
<dbReference type="Pfam" id="PF00512">
    <property type="entry name" value="HisKA"/>
    <property type="match status" value="1"/>
</dbReference>
<keyword evidence="9" id="KW-1133">Transmembrane helix</keyword>
<keyword evidence="4" id="KW-0808">Transferase</keyword>
<sequence length="857" mass="95599">MHRPRRAYLRNLLRRVPMPVLAALFGLLTAAAMWIVIDPIQTRAIGNIFDKELQGQLETRASESLARFDSFTQSYVSTTRLLASHRRMADYLEPVFWFSNDDDKEPRLYRKTPPVWLPASAIDGLPVKPSHALLTDVDGQIREVYQLGNQALPRETASELQHALADTRQTAYITRLDGKLYMLIAEPVEDASYNLMGSLVLLVRIDGAFLDASQQRASTSETTVALVDGESQVILAASHSSEALVGAMIGKLKSDYVITAQSFFEYGNSPVNLLFATLISRDVVEATRQSIIAVERRHRLTGAAIVGLIFVLLFILVSSRINRLLRRVANFSSRALHIEHPTPRGGNQLLIMEDWIRSFTQAVMKAREEMRARYTAEIQEREALKTAVLDASLDPIVTIDQAGHIVDFNPTAENTFGYRREEALGHSLDELVFDKGSRQAFNAQLFDCLEEHEGDAAPVLRTLTACRKDGKLFPVEVAIKPVMLENHLFFTTYIRDISERKRQAQEITSLAAFPGESPLPVLRINQPGVVIYANKASDGLLEYWGCKRMQTVPIYWKRLVEQVLEQGRAREVEVETRDGIFSLLLAPVANLGYVNIYGRDITAVRRAEEEARHRQNELIHVSRLSTMGEMATGIAHELNQPLSAIINFAKGCSRRIRLGMGEKEELITAMEQISQQASRAGEIIKRLRSMVTRQQPVREKADLNALVKDACTLIAHDRQKMQIAIEFNLSQQPVLAWVDPVQIEQVVLNLLRNALDALQSQPAEERLLSIETGVSSSGDAFIRVEDNGSGITTEDLKHLFDPFFSTKKTGMGMGLSISQTIIAEHKGRILADSLPGKGSVFTVELPMSGAVIESIAS</sequence>
<dbReference type="PROSITE" id="PS50112">
    <property type="entry name" value="PAS"/>
    <property type="match status" value="1"/>
</dbReference>
<dbReference type="Gene3D" id="6.10.250.2580">
    <property type="match status" value="1"/>
</dbReference>
<dbReference type="RefSeq" id="WP_041068452.1">
    <property type="nucleotide sequence ID" value="NZ_AP012273.1"/>
</dbReference>
<dbReference type="SMART" id="SM00387">
    <property type="entry name" value="HATPase_c"/>
    <property type="match status" value="1"/>
</dbReference>
<dbReference type="SUPFAM" id="SSF47384">
    <property type="entry name" value="Homodimeric domain of signal transducing histidine kinase"/>
    <property type="match status" value="1"/>
</dbReference>
<dbReference type="SMART" id="SM00388">
    <property type="entry name" value="HisKA"/>
    <property type="match status" value="1"/>
</dbReference>
<dbReference type="Pfam" id="PF02518">
    <property type="entry name" value="HATPase_c"/>
    <property type="match status" value="1"/>
</dbReference>
<evidence type="ECO:0000256" key="2">
    <source>
        <dbReference type="ARBA" id="ARBA00012438"/>
    </source>
</evidence>
<evidence type="ECO:0000256" key="7">
    <source>
        <dbReference type="ARBA" id="ARBA00022840"/>
    </source>
</evidence>
<keyword evidence="5" id="KW-0547">Nucleotide-binding</keyword>
<dbReference type="InterPro" id="IPR005467">
    <property type="entry name" value="His_kinase_dom"/>
</dbReference>
<dbReference type="Pfam" id="PF13426">
    <property type="entry name" value="PAS_9"/>
    <property type="match status" value="1"/>
</dbReference>